<feature type="region of interest" description="Disordered" evidence="1">
    <location>
        <begin position="1"/>
        <end position="33"/>
    </location>
</feature>
<sequence length="75" mass="8429">MRCGIYRERETSECRTPPPPPLHRPTTAMSELGGHCTSPPYQLKTVMIIGILGSATRLLPFTSYLSLPYQPRLNQ</sequence>
<dbReference type="AlphaFoldDB" id="A0A251SU79"/>
<organism evidence="3 4">
    <name type="scientific">Helianthus annuus</name>
    <name type="common">Common sunflower</name>
    <dbReference type="NCBI Taxonomy" id="4232"/>
    <lineage>
        <taxon>Eukaryota</taxon>
        <taxon>Viridiplantae</taxon>
        <taxon>Streptophyta</taxon>
        <taxon>Embryophyta</taxon>
        <taxon>Tracheophyta</taxon>
        <taxon>Spermatophyta</taxon>
        <taxon>Magnoliopsida</taxon>
        <taxon>eudicotyledons</taxon>
        <taxon>Gunneridae</taxon>
        <taxon>Pentapetalae</taxon>
        <taxon>asterids</taxon>
        <taxon>campanulids</taxon>
        <taxon>Asterales</taxon>
        <taxon>Asteraceae</taxon>
        <taxon>Asteroideae</taxon>
        <taxon>Heliantheae alliance</taxon>
        <taxon>Heliantheae</taxon>
        <taxon>Helianthus</taxon>
    </lineage>
</organism>
<dbReference type="EMBL" id="MNCJ02000328">
    <property type="protein sequence ID" value="KAF5774185.1"/>
    <property type="molecule type" value="Genomic_DNA"/>
</dbReference>
<reference evidence="2 4" key="1">
    <citation type="journal article" date="2017" name="Nature">
        <title>The sunflower genome provides insights into oil metabolism, flowering and Asterid evolution.</title>
        <authorList>
            <person name="Badouin H."/>
            <person name="Gouzy J."/>
            <person name="Grassa C.J."/>
            <person name="Murat F."/>
            <person name="Staton S.E."/>
            <person name="Cottret L."/>
            <person name="Lelandais-Briere C."/>
            <person name="Owens G.L."/>
            <person name="Carrere S."/>
            <person name="Mayjonade B."/>
            <person name="Legrand L."/>
            <person name="Gill N."/>
            <person name="Kane N.C."/>
            <person name="Bowers J.E."/>
            <person name="Hubner S."/>
            <person name="Bellec A."/>
            <person name="Berard A."/>
            <person name="Berges H."/>
            <person name="Blanchet N."/>
            <person name="Boniface M.C."/>
            <person name="Brunel D."/>
            <person name="Catrice O."/>
            <person name="Chaidir N."/>
            <person name="Claudel C."/>
            <person name="Donnadieu C."/>
            <person name="Faraut T."/>
            <person name="Fievet G."/>
            <person name="Helmstetter N."/>
            <person name="King M."/>
            <person name="Knapp S.J."/>
            <person name="Lai Z."/>
            <person name="Le Paslier M.C."/>
            <person name="Lippi Y."/>
            <person name="Lorenzon L."/>
            <person name="Mandel J.R."/>
            <person name="Marage G."/>
            <person name="Marchand G."/>
            <person name="Marquand E."/>
            <person name="Bret-Mestries E."/>
            <person name="Morien E."/>
            <person name="Nambeesan S."/>
            <person name="Nguyen T."/>
            <person name="Pegot-Espagnet P."/>
            <person name="Pouilly N."/>
            <person name="Raftis F."/>
            <person name="Sallet E."/>
            <person name="Schiex T."/>
            <person name="Thomas J."/>
            <person name="Vandecasteele C."/>
            <person name="Vares D."/>
            <person name="Vear F."/>
            <person name="Vautrin S."/>
            <person name="Crespi M."/>
            <person name="Mangin B."/>
            <person name="Burke J.M."/>
            <person name="Salse J."/>
            <person name="Munos S."/>
            <person name="Vincourt P."/>
            <person name="Rieseberg L.H."/>
            <person name="Langlade N.B."/>
        </authorList>
    </citation>
    <scope>NUCLEOTIDE SEQUENCE [LARGE SCALE GENOMIC DNA]</scope>
    <source>
        <strain evidence="4">cv. SF193</strain>
        <tissue evidence="2">Leaves</tissue>
    </source>
</reference>
<accession>A0A251SU79</accession>
<evidence type="ECO:0000313" key="4">
    <source>
        <dbReference type="Proteomes" id="UP000215914"/>
    </source>
</evidence>
<dbReference type="Gramene" id="mRNA:HanXRQr2_Chr13g0597411">
    <property type="protein sequence ID" value="CDS:HanXRQr2_Chr13g0597411.1"/>
    <property type="gene ID" value="HanXRQr2_Chr13g0597411"/>
</dbReference>
<proteinExistence type="predicted"/>
<dbReference type="Proteomes" id="UP000215914">
    <property type="component" value="Chromosome 13"/>
</dbReference>
<reference evidence="3" key="2">
    <citation type="submission" date="2017-02" db="EMBL/GenBank/DDBJ databases">
        <title>Sunflower complete genome.</title>
        <authorList>
            <person name="Langlade N."/>
            <person name="Munos S."/>
        </authorList>
    </citation>
    <scope>NUCLEOTIDE SEQUENCE [LARGE SCALE GENOMIC DNA]</scope>
    <source>
        <tissue evidence="3">Leaves</tissue>
    </source>
</reference>
<keyword evidence="4" id="KW-1185">Reference proteome</keyword>
<evidence type="ECO:0000256" key="1">
    <source>
        <dbReference type="SAM" id="MobiDB-lite"/>
    </source>
</evidence>
<feature type="compositionally biased region" description="Basic and acidic residues" evidence="1">
    <location>
        <begin position="1"/>
        <end position="13"/>
    </location>
</feature>
<evidence type="ECO:0000313" key="3">
    <source>
        <dbReference type="EMBL" id="OTG02169.1"/>
    </source>
</evidence>
<name>A0A251SU79_HELAN</name>
<protein>
    <submittedName>
        <fullName evidence="3">Uncharacterized protein</fullName>
    </submittedName>
</protein>
<dbReference type="EMBL" id="CM007902">
    <property type="protein sequence ID" value="OTG02169.1"/>
    <property type="molecule type" value="Genomic_DNA"/>
</dbReference>
<gene>
    <name evidence="3" type="ORF">HannXRQ_Chr13g0410051</name>
    <name evidence="2" type="ORF">HanXRQr2_Chr13g0597411</name>
</gene>
<evidence type="ECO:0000313" key="2">
    <source>
        <dbReference type="EMBL" id="KAF5774185.1"/>
    </source>
</evidence>
<reference evidence="2" key="3">
    <citation type="submission" date="2020-06" db="EMBL/GenBank/DDBJ databases">
        <title>Helianthus annuus Genome sequencing and assembly Release 2.</title>
        <authorList>
            <person name="Gouzy J."/>
            <person name="Langlade N."/>
            <person name="Munos S."/>
        </authorList>
    </citation>
    <scope>NUCLEOTIDE SEQUENCE</scope>
    <source>
        <tissue evidence="2">Leaves</tissue>
    </source>
</reference>
<dbReference type="InParanoid" id="A0A251SU79"/>